<comment type="caution">
    <text evidence="3">The sequence shown here is derived from an EMBL/GenBank/DDBJ whole genome shotgun (WGS) entry which is preliminary data.</text>
</comment>
<keyword evidence="2" id="KW-0812">Transmembrane</keyword>
<feature type="region of interest" description="Disordered" evidence="1">
    <location>
        <begin position="60"/>
        <end position="124"/>
    </location>
</feature>
<dbReference type="Proteomes" id="UP000324222">
    <property type="component" value="Unassembled WGS sequence"/>
</dbReference>
<organism evidence="3 4">
    <name type="scientific">Portunus trituberculatus</name>
    <name type="common">Swimming crab</name>
    <name type="synonym">Neptunus trituberculatus</name>
    <dbReference type="NCBI Taxonomy" id="210409"/>
    <lineage>
        <taxon>Eukaryota</taxon>
        <taxon>Metazoa</taxon>
        <taxon>Ecdysozoa</taxon>
        <taxon>Arthropoda</taxon>
        <taxon>Crustacea</taxon>
        <taxon>Multicrustacea</taxon>
        <taxon>Malacostraca</taxon>
        <taxon>Eumalacostraca</taxon>
        <taxon>Eucarida</taxon>
        <taxon>Decapoda</taxon>
        <taxon>Pleocyemata</taxon>
        <taxon>Brachyura</taxon>
        <taxon>Eubrachyura</taxon>
        <taxon>Portunoidea</taxon>
        <taxon>Portunidae</taxon>
        <taxon>Portuninae</taxon>
        <taxon>Portunus</taxon>
    </lineage>
</organism>
<evidence type="ECO:0000256" key="2">
    <source>
        <dbReference type="SAM" id="Phobius"/>
    </source>
</evidence>
<accession>A0A5B7J1T7</accession>
<proteinExistence type="predicted"/>
<dbReference type="EMBL" id="VSRR010072725">
    <property type="protein sequence ID" value="MPC86858.1"/>
    <property type="molecule type" value="Genomic_DNA"/>
</dbReference>
<gene>
    <name evidence="3" type="ORF">E2C01_081695</name>
</gene>
<keyword evidence="2" id="KW-0472">Membrane</keyword>
<keyword evidence="2" id="KW-1133">Transmembrane helix</keyword>
<name>A0A5B7J1T7_PORTR</name>
<feature type="transmembrane region" description="Helical" evidence="2">
    <location>
        <begin position="30"/>
        <end position="51"/>
    </location>
</feature>
<evidence type="ECO:0000313" key="3">
    <source>
        <dbReference type="EMBL" id="MPC86858.1"/>
    </source>
</evidence>
<feature type="compositionally biased region" description="Low complexity" evidence="1">
    <location>
        <begin position="67"/>
        <end position="124"/>
    </location>
</feature>
<sequence length="124" mass="12873">MGRGRNGWRVDGAGGSGLGVLAGTKQRQLLASWMEPAHFLVLLLLLLLLLLPTRGFHSAPSLPPSLSPHSSPSSSSTHSPSPSSSSSSSSSIYVLPRSSSFSFSFSSSPLLSSPLLSSSSSLFE</sequence>
<dbReference type="AlphaFoldDB" id="A0A5B7J1T7"/>
<protein>
    <submittedName>
        <fullName evidence="3">Uncharacterized protein</fullName>
    </submittedName>
</protein>
<reference evidence="3 4" key="1">
    <citation type="submission" date="2019-05" db="EMBL/GenBank/DDBJ databases">
        <title>Another draft genome of Portunus trituberculatus and its Hox gene families provides insights of decapod evolution.</title>
        <authorList>
            <person name="Jeong J.-H."/>
            <person name="Song I."/>
            <person name="Kim S."/>
            <person name="Choi T."/>
            <person name="Kim D."/>
            <person name="Ryu S."/>
            <person name="Kim W."/>
        </authorList>
    </citation>
    <scope>NUCLEOTIDE SEQUENCE [LARGE SCALE GENOMIC DNA]</scope>
    <source>
        <tissue evidence="3">Muscle</tissue>
    </source>
</reference>
<keyword evidence="4" id="KW-1185">Reference proteome</keyword>
<evidence type="ECO:0000313" key="4">
    <source>
        <dbReference type="Proteomes" id="UP000324222"/>
    </source>
</evidence>
<evidence type="ECO:0000256" key="1">
    <source>
        <dbReference type="SAM" id="MobiDB-lite"/>
    </source>
</evidence>